<dbReference type="PROSITE" id="PS51257">
    <property type="entry name" value="PROKAR_LIPOPROTEIN"/>
    <property type="match status" value="1"/>
</dbReference>
<dbReference type="RefSeq" id="WP_095072681.1">
    <property type="nucleotide sequence ID" value="NZ_LT899436.1"/>
</dbReference>
<name>A0A238UAP2_9FLAO</name>
<keyword evidence="1" id="KW-0449">Lipoprotein</keyword>
<accession>A0A238UAP2</accession>
<dbReference type="AlphaFoldDB" id="A0A238UAP2"/>
<dbReference type="Proteomes" id="UP000215214">
    <property type="component" value="Chromosome TJEJU"/>
</dbReference>
<protein>
    <submittedName>
        <fullName evidence="1">Probable lipoprotein</fullName>
    </submittedName>
</protein>
<organism evidence="1 2">
    <name type="scientific">Tenacibaculum jejuense</name>
    <dbReference type="NCBI Taxonomy" id="584609"/>
    <lineage>
        <taxon>Bacteria</taxon>
        <taxon>Pseudomonadati</taxon>
        <taxon>Bacteroidota</taxon>
        <taxon>Flavobacteriia</taxon>
        <taxon>Flavobacteriales</taxon>
        <taxon>Flavobacteriaceae</taxon>
        <taxon>Tenacibaculum</taxon>
    </lineage>
</organism>
<evidence type="ECO:0000313" key="2">
    <source>
        <dbReference type="Proteomes" id="UP000215214"/>
    </source>
</evidence>
<dbReference type="OrthoDB" id="982449at2"/>
<proteinExistence type="predicted"/>
<reference evidence="1 2" key="1">
    <citation type="submission" date="2017-07" db="EMBL/GenBank/DDBJ databases">
        <authorList>
            <person name="Sun Z.S."/>
            <person name="Albrecht U."/>
            <person name="Echele G."/>
            <person name="Lee C.C."/>
        </authorList>
    </citation>
    <scope>NUCLEOTIDE SEQUENCE [LARGE SCALE GENOMIC DNA]</scope>
    <source>
        <strain evidence="2">type strain: KCTC 22618</strain>
    </source>
</reference>
<dbReference type="KEGG" id="tje:TJEJU_2580"/>
<gene>
    <name evidence="1" type="ORF">TJEJU_2580</name>
</gene>
<sequence length="197" mass="23329">MNKFLVLVITTIIIGACNSTLPKYKQEIELCFQSYFQHLSDQEFDKAMTYLPEDLFSYVSKRSLINSYEEAYKSDDMSFIHYPPTVTRIKDSLKIQDKYYALLSFKERMDIVIKFEENILEETKQEDLKALKKIYKKRFGSSNVKLNDKDHFEIKTKKRAYAILNEGEIAAWKFLILEEDSRQLLQELLPEKLHNSL</sequence>
<dbReference type="EMBL" id="LT899436">
    <property type="protein sequence ID" value="SNR16263.1"/>
    <property type="molecule type" value="Genomic_DNA"/>
</dbReference>
<evidence type="ECO:0000313" key="1">
    <source>
        <dbReference type="EMBL" id="SNR16263.1"/>
    </source>
</evidence>
<keyword evidence="2" id="KW-1185">Reference proteome</keyword>